<sequence length="112" mass="12820">MKVTKKPGKSRKYAYTAPKHKKAKALAAHLSEKLSKEVKKRSLPVRKKDIVKIVRGEFKGKDGKVIKVDHKNHKIFVDKIVRKKSNGTEYEVAIDPSNVIIMDLDKTDKKRI</sequence>
<evidence type="ECO:0000256" key="3">
    <source>
        <dbReference type="ARBA" id="ARBA00023274"/>
    </source>
</evidence>
<dbReference type="AlphaFoldDB" id="A0A7K4BY88"/>
<dbReference type="Pfam" id="PF00467">
    <property type="entry name" value="KOW"/>
    <property type="match status" value="1"/>
</dbReference>
<comment type="similarity">
    <text evidence="1">Belongs to the universal ribosomal protein uL24 family.</text>
</comment>
<dbReference type="Proteomes" id="UP000526302">
    <property type="component" value="Unassembled WGS sequence"/>
</dbReference>
<evidence type="ECO:0000256" key="1">
    <source>
        <dbReference type="ARBA" id="ARBA00010618"/>
    </source>
</evidence>
<gene>
    <name evidence="7" type="ORF">GX950_00190</name>
</gene>
<dbReference type="GO" id="GO:0015934">
    <property type="term" value="C:large ribosomal subunit"/>
    <property type="evidence" value="ECO:0007669"/>
    <property type="project" value="UniProtKB-UniRule"/>
</dbReference>
<evidence type="ECO:0000259" key="6">
    <source>
        <dbReference type="SMART" id="SM00739"/>
    </source>
</evidence>
<evidence type="ECO:0000313" key="7">
    <source>
        <dbReference type="EMBL" id="NMA44220.1"/>
    </source>
</evidence>
<proteinExistence type="inferred from homology"/>
<protein>
    <recommendedName>
        <fullName evidence="4 5">50S ribosomal protein L24</fullName>
    </recommendedName>
</protein>
<dbReference type="EMBL" id="JAAZKV010000001">
    <property type="protein sequence ID" value="NMA44220.1"/>
    <property type="molecule type" value="Genomic_DNA"/>
</dbReference>
<dbReference type="Gene3D" id="2.30.30.30">
    <property type="match status" value="1"/>
</dbReference>
<keyword evidence="3" id="KW-0687">Ribonucleoprotein</keyword>
<feature type="domain" description="KOW" evidence="6">
    <location>
        <begin position="44"/>
        <end position="71"/>
    </location>
</feature>
<dbReference type="NCBIfam" id="TIGR01080">
    <property type="entry name" value="rplX_A_E"/>
    <property type="match status" value="1"/>
</dbReference>
<dbReference type="GO" id="GO:0003735">
    <property type="term" value="F:structural constituent of ribosome"/>
    <property type="evidence" value="ECO:0007669"/>
    <property type="project" value="UniProtKB-UniRule"/>
</dbReference>
<dbReference type="PANTHER" id="PTHR11143">
    <property type="entry name" value="60S RIBOSOMAL PROTEIN L26 FAMILY MEMBER"/>
    <property type="match status" value="1"/>
</dbReference>
<dbReference type="InterPro" id="IPR005756">
    <property type="entry name" value="Ribosomal_uL24_euk/arc"/>
</dbReference>
<dbReference type="InterPro" id="IPR014722">
    <property type="entry name" value="Rib_uL2_dom2"/>
</dbReference>
<dbReference type="InterPro" id="IPR041988">
    <property type="entry name" value="Ribosomal_uL24_KOW"/>
</dbReference>
<dbReference type="InterPro" id="IPR008991">
    <property type="entry name" value="Translation_prot_SH3-like_sf"/>
</dbReference>
<name>A0A7K4BY88_9ARCH</name>
<dbReference type="SMART" id="SM00739">
    <property type="entry name" value="KOW"/>
    <property type="match status" value="1"/>
</dbReference>
<dbReference type="GO" id="GO:0006412">
    <property type="term" value="P:translation"/>
    <property type="evidence" value="ECO:0007669"/>
    <property type="project" value="UniProtKB-UniRule"/>
</dbReference>
<evidence type="ECO:0000256" key="2">
    <source>
        <dbReference type="ARBA" id="ARBA00022980"/>
    </source>
</evidence>
<dbReference type="Pfam" id="PF16906">
    <property type="entry name" value="Ribosomal_L26"/>
    <property type="match status" value="1"/>
</dbReference>
<evidence type="ECO:0000313" key="8">
    <source>
        <dbReference type="Proteomes" id="UP000526302"/>
    </source>
</evidence>
<organism evidence="7 8">
    <name type="scientific">Candidatus Iainarchaeum sp</name>
    <dbReference type="NCBI Taxonomy" id="3101447"/>
    <lineage>
        <taxon>Archaea</taxon>
        <taxon>Candidatus Iainarchaeota</taxon>
        <taxon>Candidatus Iainarchaeia</taxon>
        <taxon>Candidatus Iainarchaeales</taxon>
        <taxon>Candidatus Iainarchaeaceae</taxon>
        <taxon>Candidatus Iainarchaeum</taxon>
    </lineage>
</organism>
<dbReference type="SUPFAM" id="SSF50104">
    <property type="entry name" value="Translation proteins SH3-like domain"/>
    <property type="match status" value="1"/>
</dbReference>
<dbReference type="InterPro" id="IPR005824">
    <property type="entry name" value="KOW"/>
</dbReference>
<keyword evidence="2 7" id="KW-0689">Ribosomal protein</keyword>
<accession>A0A7K4BY88</accession>
<comment type="caution">
    <text evidence="7">The sequence shown here is derived from an EMBL/GenBank/DDBJ whole genome shotgun (WGS) entry which is preliminary data.</text>
</comment>
<reference evidence="7 8" key="1">
    <citation type="journal article" date="2020" name="Biotechnol. Biofuels">
        <title>New insights from the biogas microbiome by comprehensive genome-resolved metagenomics of nearly 1600 species originating from multiple anaerobic digesters.</title>
        <authorList>
            <person name="Campanaro S."/>
            <person name="Treu L."/>
            <person name="Rodriguez-R L.M."/>
            <person name="Kovalovszki A."/>
            <person name="Ziels R.M."/>
            <person name="Maus I."/>
            <person name="Zhu X."/>
            <person name="Kougias P.G."/>
            <person name="Basile A."/>
            <person name="Luo G."/>
            <person name="Schluter A."/>
            <person name="Konstantinidis K.T."/>
            <person name="Angelidaki I."/>
        </authorList>
    </citation>
    <scope>NUCLEOTIDE SEQUENCE [LARGE SCALE GENOMIC DNA]</scope>
    <source>
        <strain evidence="7">AS22ysBPME_79</strain>
    </source>
</reference>
<dbReference type="GO" id="GO:0003723">
    <property type="term" value="F:RNA binding"/>
    <property type="evidence" value="ECO:0007669"/>
    <property type="project" value="InterPro"/>
</dbReference>
<evidence type="ECO:0000256" key="4">
    <source>
        <dbReference type="ARBA" id="ARBA00035478"/>
    </source>
</evidence>
<dbReference type="CDD" id="cd06089">
    <property type="entry name" value="KOW_RPL26"/>
    <property type="match status" value="1"/>
</dbReference>
<evidence type="ECO:0000256" key="5">
    <source>
        <dbReference type="NCBIfam" id="TIGR01080"/>
    </source>
</evidence>